<dbReference type="PROSITE" id="PS00665">
    <property type="entry name" value="DHDPS_1"/>
    <property type="match status" value="1"/>
</dbReference>
<feature type="active site" description="Schiff-base intermediate with substrate" evidence="4">
    <location>
        <position position="184"/>
    </location>
</feature>
<feature type="binding site" evidence="5">
    <location>
        <position position="229"/>
    </location>
    <ligand>
        <name>pyruvate</name>
        <dbReference type="ChEBI" id="CHEBI:15361"/>
    </ligand>
</feature>
<dbReference type="InterPro" id="IPR013785">
    <property type="entry name" value="Aldolase_TIM"/>
</dbReference>
<accession>A0A084FUH3</accession>
<dbReference type="RefSeq" id="XP_016638534.1">
    <property type="nucleotide sequence ID" value="XM_016784305.1"/>
</dbReference>
<evidence type="ECO:0000256" key="1">
    <source>
        <dbReference type="ARBA" id="ARBA00023239"/>
    </source>
</evidence>
<name>A0A084FUH3_PSEDA</name>
<evidence type="ECO:0000256" key="4">
    <source>
        <dbReference type="PIRSR" id="PIRSR001365-1"/>
    </source>
</evidence>
<organism evidence="6 7">
    <name type="scientific">Pseudallescheria apiosperma</name>
    <name type="common">Scedosporium apiospermum</name>
    <dbReference type="NCBI Taxonomy" id="563466"/>
    <lineage>
        <taxon>Eukaryota</taxon>
        <taxon>Fungi</taxon>
        <taxon>Dikarya</taxon>
        <taxon>Ascomycota</taxon>
        <taxon>Pezizomycotina</taxon>
        <taxon>Sordariomycetes</taxon>
        <taxon>Hypocreomycetidae</taxon>
        <taxon>Microascales</taxon>
        <taxon>Microascaceae</taxon>
        <taxon>Scedosporium</taxon>
    </lineage>
</organism>
<feature type="active site" description="Proton donor/acceptor" evidence="4">
    <location>
        <position position="155"/>
    </location>
</feature>
<evidence type="ECO:0000256" key="2">
    <source>
        <dbReference type="ARBA" id="ARBA00023270"/>
    </source>
</evidence>
<protein>
    <submittedName>
        <fullName evidence="6">Dihydrodipicolinate synthase</fullName>
    </submittedName>
</protein>
<dbReference type="KEGG" id="sapo:SAPIO_CDS10762"/>
<evidence type="ECO:0000313" key="6">
    <source>
        <dbReference type="EMBL" id="KEZ38735.1"/>
    </source>
</evidence>
<dbReference type="InterPro" id="IPR002220">
    <property type="entry name" value="DapA-like"/>
</dbReference>
<dbReference type="EMBL" id="JOWA01000176">
    <property type="protein sequence ID" value="KEZ38735.1"/>
    <property type="molecule type" value="Genomic_DNA"/>
</dbReference>
<keyword evidence="2" id="KW-0704">Schiff base</keyword>
<evidence type="ECO:0000256" key="5">
    <source>
        <dbReference type="PIRSR" id="PIRSR001365-2"/>
    </source>
</evidence>
<dbReference type="OMA" id="QEGIIQW"/>
<keyword evidence="1 3" id="KW-0456">Lyase</keyword>
<comment type="caution">
    <text evidence="6">The sequence shown here is derived from an EMBL/GenBank/DDBJ whole genome shotgun (WGS) entry which is preliminary data.</text>
</comment>
<dbReference type="GeneID" id="27719991"/>
<keyword evidence="7" id="KW-1185">Reference proteome</keyword>
<reference evidence="6 7" key="1">
    <citation type="journal article" date="2014" name="Genome Announc.">
        <title>Draft genome sequence of the pathogenic fungus Scedosporium apiospermum.</title>
        <authorList>
            <person name="Vandeputte P."/>
            <person name="Ghamrawi S."/>
            <person name="Rechenmann M."/>
            <person name="Iltis A."/>
            <person name="Giraud S."/>
            <person name="Fleury M."/>
            <person name="Thornton C."/>
            <person name="Delhaes L."/>
            <person name="Meyer W."/>
            <person name="Papon N."/>
            <person name="Bouchara J.P."/>
        </authorList>
    </citation>
    <scope>NUCLEOTIDE SEQUENCE [LARGE SCALE GENOMIC DNA]</scope>
    <source>
        <strain evidence="6 7">IHEM 14462</strain>
    </source>
</reference>
<dbReference type="CDD" id="cd00408">
    <property type="entry name" value="DHDPS-like"/>
    <property type="match status" value="1"/>
</dbReference>
<dbReference type="Proteomes" id="UP000028545">
    <property type="component" value="Unassembled WGS sequence"/>
</dbReference>
<dbReference type="Pfam" id="PF00701">
    <property type="entry name" value="DHDPS"/>
    <property type="match status" value="1"/>
</dbReference>
<dbReference type="PANTHER" id="PTHR12128">
    <property type="entry name" value="DIHYDRODIPICOLINATE SYNTHASE"/>
    <property type="match status" value="1"/>
</dbReference>
<gene>
    <name evidence="6" type="ORF">SAPIO_CDS10762</name>
</gene>
<dbReference type="PIRSF" id="PIRSF001365">
    <property type="entry name" value="DHDPS"/>
    <property type="match status" value="1"/>
</dbReference>
<feature type="binding site" evidence="5">
    <location>
        <position position="61"/>
    </location>
    <ligand>
        <name>pyruvate</name>
        <dbReference type="ChEBI" id="CHEBI:15361"/>
    </ligand>
</feature>
<dbReference type="SMART" id="SM01130">
    <property type="entry name" value="DHDPS"/>
    <property type="match status" value="1"/>
</dbReference>
<dbReference type="GO" id="GO:0008840">
    <property type="term" value="F:4-hydroxy-tetrahydrodipicolinate synthase activity"/>
    <property type="evidence" value="ECO:0007669"/>
    <property type="project" value="TreeGrafter"/>
</dbReference>
<evidence type="ECO:0000256" key="3">
    <source>
        <dbReference type="PIRNR" id="PIRNR001365"/>
    </source>
</evidence>
<dbReference type="VEuPathDB" id="FungiDB:SAPIO_CDS10762"/>
<dbReference type="SUPFAM" id="SSF51569">
    <property type="entry name" value="Aldolase"/>
    <property type="match status" value="1"/>
</dbReference>
<dbReference type="InterPro" id="IPR020624">
    <property type="entry name" value="Schiff_base-form_aldolases_CS"/>
</dbReference>
<proteinExistence type="inferred from homology"/>
<dbReference type="PANTHER" id="PTHR12128:SF68">
    <property type="entry name" value="DIHYDRODIPICOLINATE SYNTHETASE"/>
    <property type="match status" value="1"/>
</dbReference>
<dbReference type="HOGENOM" id="CLU_049343_0_0_1"/>
<sequence length="331" mass="35499">MAEPKTPPPAGIYVPAPTFFASKSAQDYNPVSPPLDIDTQVAYSIYLAKAGIRGLVLLGSTGEAVHLRIAERVRVISGVRQGLDAAGFTDYPIVAGTAAQNVDDVVEQLQEAKQAGAGWGIVLAPGYFAGCTSQEGLVRWYTAVADRSPLAILIYHYPAVSNNVKLVPSTYATLAQHPNIIGCKLSHGDISHHCQIASNPSIDHTRFLTFTGLGQQLLPVIAVGGAGAIDGSAGFFPRTLVRLYELSREPRPSDEQLAERRRLQFKVSSVEELVVAYGTVGIKEAVSRLRGFGDVDGARAPLALGIPGENTWEEWREIVDAVEEEEKRLGG</sequence>
<dbReference type="Gene3D" id="3.20.20.70">
    <property type="entry name" value="Aldolase class I"/>
    <property type="match status" value="1"/>
</dbReference>
<comment type="similarity">
    <text evidence="3">Belongs to the DapA family.</text>
</comment>
<dbReference type="OrthoDB" id="191315at2759"/>
<evidence type="ECO:0000313" key="7">
    <source>
        <dbReference type="Proteomes" id="UP000028545"/>
    </source>
</evidence>
<dbReference type="AlphaFoldDB" id="A0A084FUH3"/>